<sequence length="547" mass="63047">MKIQNPVLKGFNPDPSILRVGDDYYIAVSTFEWFPGVQIHHSKDLVNWHLVSRPLNRVSLIDMKGNPNSGGVWAPCLTYADGKFWLIYSDVKLHAGAWKDTHNYLTTCETIDGEWSDPIYLNSSGFDPSLFHDVNGKKYLVNMIWDQRTYKHSFGGIVLQEYSHEEKRLVGKPKVIFKGTDIRLTEGPHLYHIDGYYYLLTAEGGTRYAHAATLARSKNIEGPYELHPENPLLTAWHDPRNPLQKCGHASIVQTHTNEWYLAHLTGRPLPHDHKPVLDYRGFCPLGRETAIQKLEWRDGWPYVVGGKQGSVEVEAPNLEEVKWEKDYEEIDHFDRPKLNHHFQSLRIPLTEDIMSLTDHPGNLRLYGEESLTSTFTQALVARRWQAFNFDAGTAVSFSPITLQQAAGLVCYYNTENWTSVQITWNEEKGRIIDIVRCDNFTFSQPIEGSEIPVPEAVEYVHLKVKVREHTYQFAYSFDNETWTEIPVIFESYKLSDEYVRANGFTGAFVGMHCQDTSGTSLLADFDYFMYKELQNKWKGCQQWIYSK</sequence>
<proteinExistence type="inferred from homology"/>
<keyword evidence="7" id="KW-1185">Reference proteome</keyword>
<dbReference type="InterPro" id="IPR006710">
    <property type="entry name" value="Glyco_hydro_43"/>
</dbReference>
<reference evidence="6 7" key="1">
    <citation type="submission" date="2022-06" db="EMBL/GenBank/DDBJ databases">
        <authorList>
            <person name="Jeon C.O."/>
        </authorList>
    </citation>
    <scope>NUCLEOTIDE SEQUENCE [LARGE SCALE GENOMIC DNA]</scope>
    <source>
        <strain evidence="6 7">KCTC 13943</strain>
    </source>
</reference>
<dbReference type="Proteomes" id="UP001523262">
    <property type="component" value="Unassembled WGS sequence"/>
</dbReference>
<dbReference type="InterPro" id="IPR013320">
    <property type="entry name" value="ConA-like_dom_sf"/>
</dbReference>
<dbReference type="PANTHER" id="PTHR42812:SF12">
    <property type="entry name" value="BETA-XYLOSIDASE-RELATED"/>
    <property type="match status" value="1"/>
</dbReference>
<dbReference type="PANTHER" id="PTHR42812">
    <property type="entry name" value="BETA-XYLOSIDASE"/>
    <property type="match status" value="1"/>
</dbReference>
<dbReference type="EMBL" id="JAMQCR010000002">
    <property type="protein sequence ID" value="MCM2534891.1"/>
    <property type="molecule type" value="Genomic_DNA"/>
</dbReference>
<comment type="caution">
    <text evidence="6">The sequence shown here is derived from an EMBL/GenBank/DDBJ whole genome shotgun (WGS) entry which is preliminary data.</text>
</comment>
<evidence type="ECO:0000313" key="7">
    <source>
        <dbReference type="Proteomes" id="UP001523262"/>
    </source>
</evidence>
<feature type="domain" description="Beta-xylosidase C-terminal Concanavalin A-like" evidence="5">
    <location>
        <begin position="331"/>
        <end position="531"/>
    </location>
</feature>
<dbReference type="Gene3D" id="2.115.10.20">
    <property type="entry name" value="Glycosyl hydrolase domain, family 43"/>
    <property type="match status" value="1"/>
</dbReference>
<keyword evidence="2 4" id="KW-0378">Hydrolase</keyword>
<dbReference type="SUPFAM" id="SSF49899">
    <property type="entry name" value="Concanavalin A-like lectins/glucanases"/>
    <property type="match status" value="1"/>
</dbReference>
<organism evidence="6 7">
    <name type="scientific">Neobacillus pocheonensis</name>
    <dbReference type="NCBI Taxonomy" id="363869"/>
    <lineage>
        <taxon>Bacteria</taxon>
        <taxon>Bacillati</taxon>
        <taxon>Bacillota</taxon>
        <taxon>Bacilli</taxon>
        <taxon>Bacillales</taxon>
        <taxon>Bacillaceae</taxon>
        <taxon>Neobacillus</taxon>
    </lineage>
</organism>
<gene>
    <name evidence="6" type="ORF">NDK43_24290</name>
</gene>
<evidence type="ECO:0000259" key="5">
    <source>
        <dbReference type="Pfam" id="PF17851"/>
    </source>
</evidence>
<dbReference type="GO" id="GO:0016787">
    <property type="term" value="F:hydrolase activity"/>
    <property type="evidence" value="ECO:0007669"/>
    <property type="project" value="UniProtKB-KW"/>
</dbReference>
<evidence type="ECO:0000256" key="2">
    <source>
        <dbReference type="ARBA" id="ARBA00022801"/>
    </source>
</evidence>
<evidence type="ECO:0000256" key="4">
    <source>
        <dbReference type="RuleBase" id="RU361187"/>
    </source>
</evidence>
<dbReference type="SUPFAM" id="SSF75005">
    <property type="entry name" value="Arabinanase/levansucrase/invertase"/>
    <property type="match status" value="1"/>
</dbReference>
<comment type="similarity">
    <text evidence="1 4">Belongs to the glycosyl hydrolase 43 family.</text>
</comment>
<evidence type="ECO:0000256" key="3">
    <source>
        <dbReference type="ARBA" id="ARBA00023295"/>
    </source>
</evidence>
<evidence type="ECO:0000256" key="1">
    <source>
        <dbReference type="ARBA" id="ARBA00009865"/>
    </source>
</evidence>
<keyword evidence="3 4" id="KW-0326">Glycosidase</keyword>
<accession>A0ABT0WF05</accession>
<dbReference type="Pfam" id="PF17851">
    <property type="entry name" value="GH43_C2"/>
    <property type="match status" value="1"/>
</dbReference>
<protein>
    <submittedName>
        <fullName evidence="6">Glycoside hydrolase family 43 protein</fullName>
    </submittedName>
</protein>
<dbReference type="CDD" id="cd09000">
    <property type="entry name" value="GH43_SXA-like"/>
    <property type="match status" value="1"/>
</dbReference>
<evidence type="ECO:0000313" key="6">
    <source>
        <dbReference type="EMBL" id="MCM2534891.1"/>
    </source>
</evidence>
<dbReference type="Gene3D" id="2.60.120.200">
    <property type="match status" value="1"/>
</dbReference>
<dbReference type="InterPro" id="IPR051795">
    <property type="entry name" value="Glycosyl_Hydrlase_43"/>
</dbReference>
<dbReference type="InterPro" id="IPR023296">
    <property type="entry name" value="Glyco_hydro_beta-prop_sf"/>
</dbReference>
<name>A0ABT0WF05_9BACI</name>
<dbReference type="InterPro" id="IPR041542">
    <property type="entry name" value="GH43_C2"/>
</dbReference>
<dbReference type="Pfam" id="PF04616">
    <property type="entry name" value="Glyco_hydro_43"/>
    <property type="match status" value="1"/>
</dbReference>